<reference evidence="2" key="1">
    <citation type="journal article" date="2012" name="Nature">
        <title>The oyster genome reveals stress adaptation and complexity of shell formation.</title>
        <authorList>
            <person name="Zhang G."/>
            <person name="Fang X."/>
            <person name="Guo X."/>
            <person name="Li L."/>
            <person name="Luo R."/>
            <person name="Xu F."/>
            <person name="Yang P."/>
            <person name="Zhang L."/>
            <person name="Wang X."/>
            <person name="Qi H."/>
            <person name="Xiong Z."/>
            <person name="Que H."/>
            <person name="Xie Y."/>
            <person name="Holland P.W."/>
            <person name="Paps J."/>
            <person name="Zhu Y."/>
            <person name="Wu F."/>
            <person name="Chen Y."/>
            <person name="Wang J."/>
            <person name="Peng C."/>
            <person name="Meng J."/>
            <person name="Yang L."/>
            <person name="Liu J."/>
            <person name="Wen B."/>
            <person name="Zhang N."/>
            <person name="Huang Z."/>
            <person name="Zhu Q."/>
            <person name="Feng Y."/>
            <person name="Mount A."/>
            <person name="Hedgecock D."/>
            <person name="Xu Z."/>
            <person name="Liu Y."/>
            <person name="Domazet-Loso T."/>
            <person name="Du Y."/>
            <person name="Sun X."/>
            <person name="Zhang S."/>
            <person name="Liu B."/>
            <person name="Cheng P."/>
            <person name="Jiang X."/>
            <person name="Li J."/>
            <person name="Fan D."/>
            <person name="Wang W."/>
            <person name="Fu W."/>
            <person name="Wang T."/>
            <person name="Wang B."/>
            <person name="Zhang J."/>
            <person name="Peng Z."/>
            <person name="Li Y."/>
            <person name="Li N."/>
            <person name="Wang J."/>
            <person name="Chen M."/>
            <person name="He Y."/>
            <person name="Tan F."/>
            <person name="Song X."/>
            <person name="Zheng Q."/>
            <person name="Huang R."/>
            <person name="Yang H."/>
            <person name="Du X."/>
            <person name="Chen L."/>
            <person name="Yang M."/>
            <person name="Gaffney P.M."/>
            <person name="Wang S."/>
            <person name="Luo L."/>
            <person name="She Z."/>
            <person name="Ming Y."/>
            <person name="Huang W."/>
            <person name="Zhang S."/>
            <person name="Huang B."/>
            <person name="Zhang Y."/>
            <person name="Qu T."/>
            <person name="Ni P."/>
            <person name="Miao G."/>
            <person name="Wang J."/>
            <person name="Wang Q."/>
            <person name="Steinberg C.E."/>
            <person name="Wang H."/>
            <person name="Li N."/>
            <person name="Qian L."/>
            <person name="Zhang G."/>
            <person name="Li Y."/>
            <person name="Yang H."/>
            <person name="Liu X."/>
            <person name="Wang J."/>
            <person name="Yin Y."/>
            <person name="Wang J."/>
        </authorList>
    </citation>
    <scope>NUCLEOTIDE SEQUENCE [LARGE SCALE GENOMIC DNA]</scope>
    <source>
        <strain evidence="2">05x7-T-G4-1.051#20</strain>
    </source>
</reference>
<evidence type="ECO:0000313" key="2">
    <source>
        <dbReference type="EMBL" id="EKC37669.1"/>
    </source>
</evidence>
<dbReference type="HOGENOM" id="CLU_1580030_0_0_1"/>
<protein>
    <submittedName>
        <fullName evidence="2">Uncharacterized protein</fullName>
    </submittedName>
</protein>
<evidence type="ECO:0000256" key="1">
    <source>
        <dbReference type="SAM" id="MobiDB-lite"/>
    </source>
</evidence>
<proteinExistence type="predicted"/>
<gene>
    <name evidence="2" type="ORF">CGI_10024224</name>
</gene>
<accession>K1R2C1</accession>
<dbReference type="InParanoid" id="K1R2C1"/>
<feature type="region of interest" description="Disordered" evidence="1">
    <location>
        <begin position="97"/>
        <end position="116"/>
    </location>
</feature>
<sequence>MTGCQLPGENDPVVHQEDTTSGKMIQWEKESVYMEDRCSEFSYAPRRLSFSMKEKSTTRSLGVFKSEKCYKKFIGPSILIFMMPDAMAASDVDVTDISDNESEKTSDSDFSNTETEPELIAEAKSVSVRVIKTRQNKHGRAVGELFCVRNNRKRHIRVPLSSVMCKLRQ</sequence>
<name>K1R2C1_MAGGI</name>
<dbReference type="AlphaFoldDB" id="K1R2C1"/>
<organism evidence="2">
    <name type="scientific">Magallana gigas</name>
    <name type="common">Pacific oyster</name>
    <name type="synonym">Crassostrea gigas</name>
    <dbReference type="NCBI Taxonomy" id="29159"/>
    <lineage>
        <taxon>Eukaryota</taxon>
        <taxon>Metazoa</taxon>
        <taxon>Spiralia</taxon>
        <taxon>Lophotrochozoa</taxon>
        <taxon>Mollusca</taxon>
        <taxon>Bivalvia</taxon>
        <taxon>Autobranchia</taxon>
        <taxon>Pteriomorphia</taxon>
        <taxon>Ostreida</taxon>
        <taxon>Ostreoidea</taxon>
        <taxon>Ostreidae</taxon>
        <taxon>Magallana</taxon>
    </lineage>
</organism>
<dbReference type="EMBL" id="JH817333">
    <property type="protein sequence ID" value="EKC37669.1"/>
    <property type="molecule type" value="Genomic_DNA"/>
</dbReference>